<dbReference type="SUPFAM" id="SSF54211">
    <property type="entry name" value="Ribosomal protein S5 domain 2-like"/>
    <property type="match status" value="1"/>
</dbReference>
<dbReference type="InterPro" id="IPR027065">
    <property type="entry name" value="Lon_Prtase"/>
</dbReference>
<dbReference type="Gene3D" id="3.30.230.10">
    <property type="match status" value="1"/>
</dbReference>
<evidence type="ECO:0000256" key="1">
    <source>
        <dbReference type="ARBA" id="ARBA00022670"/>
    </source>
</evidence>
<dbReference type="GO" id="GO:0030163">
    <property type="term" value="P:protein catabolic process"/>
    <property type="evidence" value="ECO:0007669"/>
    <property type="project" value="InterPro"/>
</dbReference>
<keyword evidence="3" id="KW-0378">Hydrolase</keyword>
<evidence type="ECO:0000256" key="4">
    <source>
        <dbReference type="ARBA" id="ARBA00022840"/>
    </source>
</evidence>
<sequence length="113" mass="12153">MLRKVISEYTREAGVRTLEKTIAKICRKIAFKVVEEGGDAPKVTTKNLHEFLGAPIFVDQEREKKAQVGYVNGLAWTSVGGVVLPCEATTMNGTGKLALTGSLGKVMQESGQA</sequence>
<dbReference type="InterPro" id="IPR014721">
    <property type="entry name" value="Ribsml_uS5_D2-typ_fold_subgr"/>
</dbReference>
<evidence type="ECO:0000259" key="5">
    <source>
        <dbReference type="PROSITE" id="PS51786"/>
    </source>
</evidence>
<evidence type="ECO:0000313" key="6">
    <source>
        <dbReference type="EMBL" id="ETJ32475.1"/>
    </source>
</evidence>
<keyword evidence="4" id="KW-0067">ATP-binding</keyword>
<dbReference type="InterPro" id="IPR008269">
    <property type="entry name" value="Lon_proteolytic"/>
</dbReference>
<reference evidence="6" key="1">
    <citation type="submission" date="2013-12" db="EMBL/GenBank/DDBJ databases">
        <title>A Varibaculum cambriense genome reconstructed from a premature infant gut community with otherwise low bacterial novelty that shifts toward anaerobic metabolism during the third week of life.</title>
        <authorList>
            <person name="Brown C.T."/>
            <person name="Sharon I."/>
            <person name="Thomas B.C."/>
            <person name="Castelle C.J."/>
            <person name="Morowitz M.J."/>
            <person name="Banfield J.F."/>
        </authorList>
    </citation>
    <scope>NUCLEOTIDE SEQUENCE</scope>
</reference>
<dbReference type="PROSITE" id="PS51786">
    <property type="entry name" value="LON_PROTEOLYTIC"/>
    <property type="match status" value="1"/>
</dbReference>
<dbReference type="SUPFAM" id="SSF52540">
    <property type="entry name" value="P-loop containing nucleoside triphosphate hydrolases"/>
    <property type="match status" value="1"/>
</dbReference>
<proteinExistence type="predicted"/>
<dbReference type="Pfam" id="PF22667">
    <property type="entry name" value="Lon_lid"/>
    <property type="match status" value="1"/>
</dbReference>
<evidence type="ECO:0000256" key="2">
    <source>
        <dbReference type="ARBA" id="ARBA00022741"/>
    </source>
</evidence>
<dbReference type="Gene3D" id="1.10.8.60">
    <property type="match status" value="1"/>
</dbReference>
<dbReference type="EMBL" id="AZMM01013066">
    <property type="protein sequence ID" value="ETJ32475.1"/>
    <property type="molecule type" value="Genomic_DNA"/>
</dbReference>
<keyword evidence="2" id="KW-0547">Nucleotide-binding</keyword>
<dbReference type="AlphaFoldDB" id="W1XSM2"/>
<dbReference type="GO" id="GO:0004252">
    <property type="term" value="F:serine-type endopeptidase activity"/>
    <property type="evidence" value="ECO:0007669"/>
    <property type="project" value="InterPro"/>
</dbReference>
<dbReference type="GO" id="GO:0004176">
    <property type="term" value="F:ATP-dependent peptidase activity"/>
    <property type="evidence" value="ECO:0007669"/>
    <property type="project" value="InterPro"/>
</dbReference>
<dbReference type="Pfam" id="PF05362">
    <property type="entry name" value="Lon_C"/>
    <property type="match status" value="1"/>
</dbReference>
<name>W1XSM2_9ZZZZ</name>
<dbReference type="InterPro" id="IPR054594">
    <property type="entry name" value="Lon_lid"/>
</dbReference>
<comment type="caution">
    <text evidence="6">The sequence shown here is derived from an EMBL/GenBank/DDBJ whole genome shotgun (WGS) entry which is preliminary data.</text>
</comment>
<gene>
    <name evidence="6" type="ORF">Q604_UNBC13066G0001</name>
</gene>
<dbReference type="GO" id="GO:0006508">
    <property type="term" value="P:proteolysis"/>
    <property type="evidence" value="ECO:0007669"/>
    <property type="project" value="UniProtKB-KW"/>
</dbReference>
<evidence type="ECO:0000256" key="3">
    <source>
        <dbReference type="ARBA" id="ARBA00022801"/>
    </source>
</evidence>
<dbReference type="InterPro" id="IPR027417">
    <property type="entry name" value="P-loop_NTPase"/>
</dbReference>
<dbReference type="InterPro" id="IPR020568">
    <property type="entry name" value="Ribosomal_Su5_D2-typ_SF"/>
</dbReference>
<keyword evidence="1 6" id="KW-0645">Protease</keyword>
<feature type="non-terminal residue" evidence="6">
    <location>
        <position position="113"/>
    </location>
</feature>
<accession>W1XSM2</accession>
<organism evidence="6">
    <name type="scientific">human gut metagenome</name>
    <dbReference type="NCBI Taxonomy" id="408170"/>
    <lineage>
        <taxon>unclassified sequences</taxon>
        <taxon>metagenomes</taxon>
        <taxon>organismal metagenomes</taxon>
    </lineage>
</organism>
<dbReference type="PANTHER" id="PTHR10046">
    <property type="entry name" value="ATP DEPENDENT LON PROTEASE FAMILY MEMBER"/>
    <property type="match status" value="1"/>
</dbReference>
<feature type="domain" description="Lon proteolytic" evidence="5">
    <location>
        <begin position="65"/>
        <end position="113"/>
    </location>
</feature>
<protein>
    <submittedName>
        <fullName evidence="6">ATP-dependent protease La</fullName>
    </submittedName>
</protein>
<dbReference type="GO" id="GO:0005524">
    <property type="term" value="F:ATP binding"/>
    <property type="evidence" value="ECO:0007669"/>
    <property type="project" value="UniProtKB-KW"/>
</dbReference>